<protein>
    <submittedName>
        <fullName evidence="1">PPUP7903</fullName>
    </submittedName>
</protein>
<name>A0A0S7ESF7_9TELE</name>
<dbReference type="EMBL" id="GBYX01475392">
    <property type="protein sequence ID" value="JAO06283.1"/>
    <property type="molecule type" value="Transcribed_RNA"/>
</dbReference>
<evidence type="ECO:0000313" key="1">
    <source>
        <dbReference type="EMBL" id="JAO06283.1"/>
    </source>
</evidence>
<proteinExistence type="predicted"/>
<gene>
    <name evidence="1" type="primary">PPUP7903</name>
</gene>
<dbReference type="AlphaFoldDB" id="A0A0S7ESF7"/>
<organism evidence="1">
    <name type="scientific">Poeciliopsis prolifica</name>
    <name type="common">blackstripe livebearer</name>
    <dbReference type="NCBI Taxonomy" id="188132"/>
    <lineage>
        <taxon>Eukaryota</taxon>
        <taxon>Metazoa</taxon>
        <taxon>Chordata</taxon>
        <taxon>Craniata</taxon>
        <taxon>Vertebrata</taxon>
        <taxon>Euteleostomi</taxon>
        <taxon>Actinopterygii</taxon>
        <taxon>Neopterygii</taxon>
        <taxon>Teleostei</taxon>
        <taxon>Neoteleostei</taxon>
        <taxon>Acanthomorphata</taxon>
        <taxon>Ovalentaria</taxon>
        <taxon>Atherinomorphae</taxon>
        <taxon>Cyprinodontiformes</taxon>
        <taxon>Poeciliidae</taxon>
        <taxon>Poeciliinae</taxon>
        <taxon>Poeciliopsis</taxon>
    </lineage>
</organism>
<sequence length="110" mass="12611">MLFLPKHVIQVQFPVASRFSLFEFQFEPPDAVIDVKLLINTSGTQYEKLQSGDDTWQDSSLTSITDYSLYRCILLCATEYVMGKSEADMNTQADGFSRPRKVCFRHFRSG</sequence>
<reference evidence="1" key="1">
    <citation type="submission" date="2014-12" db="EMBL/GenBank/DDBJ databases">
        <title>Parallel Evolution in Life History Adaptation Evident in the Tissue-Specific Poeciliopsis prolifica transcriptome.</title>
        <authorList>
            <person name="Jue N.K."/>
            <person name="Foley R.J."/>
            <person name="Obergfell C."/>
            <person name="Reznick D.N."/>
            <person name="O'Neill R.J."/>
            <person name="O'Neill M.J."/>
        </authorList>
    </citation>
    <scope>NUCLEOTIDE SEQUENCE</scope>
</reference>
<accession>A0A0S7ESF7</accession>